<dbReference type="AlphaFoldDB" id="A0A9D1R6Y9"/>
<sequence length="44" mass="4793">MEQDLGLAQGYAYKLDKSSPSVDNAKKIADYLGTTIDELIKGCE</sequence>
<proteinExistence type="predicted"/>
<comment type="caution">
    <text evidence="2">The sequence shown here is derived from an EMBL/GenBank/DDBJ whole genome shotgun (WGS) entry which is preliminary data.</text>
</comment>
<name>A0A9D1R6Y9_9FIRM</name>
<dbReference type="CDD" id="cd00093">
    <property type="entry name" value="HTH_XRE"/>
    <property type="match status" value="1"/>
</dbReference>
<dbReference type="Gene3D" id="1.10.260.40">
    <property type="entry name" value="lambda repressor-like DNA-binding domains"/>
    <property type="match status" value="1"/>
</dbReference>
<evidence type="ECO:0000259" key="1">
    <source>
        <dbReference type="PROSITE" id="PS50943"/>
    </source>
</evidence>
<organism evidence="2 3">
    <name type="scientific">Candidatus Acetatifactor stercoripullorum</name>
    <dbReference type="NCBI Taxonomy" id="2838414"/>
    <lineage>
        <taxon>Bacteria</taxon>
        <taxon>Bacillati</taxon>
        <taxon>Bacillota</taxon>
        <taxon>Clostridia</taxon>
        <taxon>Lachnospirales</taxon>
        <taxon>Lachnospiraceae</taxon>
        <taxon>Acetatifactor</taxon>
    </lineage>
</organism>
<gene>
    <name evidence="2" type="ORF">H9742_14300</name>
</gene>
<feature type="domain" description="HTH cro/C1-type" evidence="1">
    <location>
        <begin position="16"/>
        <end position="39"/>
    </location>
</feature>
<dbReference type="InterPro" id="IPR001387">
    <property type="entry name" value="Cro/C1-type_HTH"/>
</dbReference>
<accession>A0A9D1R6Y9</accession>
<dbReference type="Proteomes" id="UP000824265">
    <property type="component" value="Unassembled WGS sequence"/>
</dbReference>
<dbReference type="GO" id="GO:0003677">
    <property type="term" value="F:DNA binding"/>
    <property type="evidence" value="ECO:0007669"/>
    <property type="project" value="InterPro"/>
</dbReference>
<dbReference type="InterPro" id="IPR010982">
    <property type="entry name" value="Lambda_DNA-bd_dom_sf"/>
</dbReference>
<reference evidence="2" key="1">
    <citation type="journal article" date="2021" name="PeerJ">
        <title>Extensive microbial diversity within the chicken gut microbiome revealed by metagenomics and culture.</title>
        <authorList>
            <person name="Gilroy R."/>
            <person name="Ravi A."/>
            <person name="Getino M."/>
            <person name="Pursley I."/>
            <person name="Horton D.L."/>
            <person name="Alikhan N.F."/>
            <person name="Baker D."/>
            <person name="Gharbi K."/>
            <person name="Hall N."/>
            <person name="Watson M."/>
            <person name="Adriaenssens E.M."/>
            <person name="Foster-Nyarko E."/>
            <person name="Jarju S."/>
            <person name="Secka A."/>
            <person name="Antonio M."/>
            <person name="Oren A."/>
            <person name="Chaudhuri R.R."/>
            <person name="La Ragione R."/>
            <person name="Hildebrand F."/>
            <person name="Pallen M.J."/>
        </authorList>
    </citation>
    <scope>NUCLEOTIDE SEQUENCE</scope>
    <source>
        <strain evidence="2">CHK195-6426</strain>
    </source>
</reference>
<dbReference type="EMBL" id="DXGH01000073">
    <property type="protein sequence ID" value="HIW82668.1"/>
    <property type="molecule type" value="Genomic_DNA"/>
</dbReference>
<reference evidence="2" key="2">
    <citation type="submission" date="2021-04" db="EMBL/GenBank/DDBJ databases">
        <authorList>
            <person name="Gilroy R."/>
        </authorList>
    </citation>
    <scope>NUCLEOTIDE SEQUENCE</scope>
    <source>
        <strain evidence="2">CHK195-6426</strain>
    </source>
</reference>
<evidence type="ECO:0000313" key="2">
    <source>
        <dbReference type="EMBL" id="HIW82668.1"/>
    </source>
</evidence>
<protein>
    <submittedName>
        <fullName evidence="2">Helix-turn-helix domain-containing protein</fullName>
    </submittedName>
</protein>
<dbReference type="PROSITE" id="PS50943">
    <property type="entry name" value="HTH_CROC1"/>
    <property type="match status" value="1"/>
</dbReference>
<dbReference type="Pfam" id="PF01381">
    <property type="entry name" value="HTH_3"/>
    <property type="match status" value="1"/>
</dbReference>
<evidence type="ECO:0000313" key="3">
    <source>
        <dbReference type="Proteomes" id="UP000824265"/>
    </source>
</evidence>